<feature type="compositionally biased region" description="Polar residues" evidence="1">
    <location>
        <begin position="358"/>
        <end position="367"/>
    </location>
</feature>
<evidence type="ECO:0000313" key="2">
    <source>
        <dbReference type="EMBL" id="MQL78052.1"/>
    </source>
</evidence>
<feature type="region of interest" description="Disordered" evidence="1">
    <location>
        <begin position="338"/>
        <end position="367"/>
    </location>
</feature>
<comment type="caution">
    <text evidence="2">The sequence shown here is derived from an EMBL/GenBank/DDBJ whole genome shotgun (WGS) entry which is preliminary data.</text>
</comment>
<dbReference type="Proteomes" id="UP000652761">
    <property type="component" value="Unassembled WGS sequence"/>
</dbReference>
<protein>
    <submittedName>
        <fullName evidence="2">Uncharacterized protein</fullName>
    </submittedName>
</protein>
<accession>A0A843TZ08</accession>
<keyword evidence="3" id="KW-1185">Reference proteome</keyword>
<name>A0A843TZ08_COLES</name>
<reference evidence="2" key="1">
    <citation type="submission" date="2017-07" db="EMBL/GenBank/DDBJ databases">
        <title>Taro Niue Genome Assembly and Annotation.</title>
        <authorList>
            <person name="Atibalentja N."/>
            <person name="Keating K."/>
            <person name="Fields C.J."/>
        </authorList>
    </citation>
    <scope>NUCLEOTIDE SEQUENCE</scope>
    <source>
        <strain evidence="2">Niue_2</strain>
        <tissue evidence="2">Leaf</tissue>
    </source>
</reference>
<proteinExistence type="predicted"/>
<dbReference type="AlphaFoldDB" id="A0A843TZ08"/>
<evidence type="ECO:0000313" key="3">
    <source>
        <dbReference type="Proteomes" id="UP000652761"/>
    </source>
</evidence>
<sequence>MGLRGVTCRCGGLTCVNDIPCEASARSQEVESCQARYQIVYAFRGYLFSWEPQVRESRRLPNRLLVPDRTVVEQGLRHLQQCNFLSLYTSGYAPDDIPCEASARSWEAESCQSSSACAPRVARGAGQADVMNGKATASYVAIRSRRGTGSHSQPSCVFKKVSAEQSLCKLCSAREVLLRDFSVIRAVGALLGMFSPRGHYFLGLCLVERQLDLTSVAARLRGSPVWFVRVRESKRPHTCHLARSRIVAEGLLHRQCNFLTVVHLGVRLFHHHEGQPSTSYGYVHTPRTSQSDVPPYLSLIRTRQEPSPHHDPTIQTVLHALDQLTPQQLNLIQSLVEGVTSSSSPSPSPSPRYPPLYISTTSPQSLV</sequence>
<dbReference type="EMBL" id="NMUH01000379">
    <property type="protein sequence ID" value="MQL78052.1"/>
    <property type="molecule type" value="Genomic_DNA"/>
</dbReference>
<evidence type="ECO:0000256" key="1">
    <source>
        <dbReference type="SAM" id="MobiDB-lite"/>
    </source>
</evidence>
<organism evidence="2 3">
    <name type="scientific">Colocasia esculenta</name>
    <name type="common">Wild taro</name>
    <name type="synonym">Arum esculentum</name>
    <dbReference type="NCBI Taxonomy" id="4460"/>
    <lineage>
        <taxon>Eukaryota</taxon>
        <taxon>Viridiplantae</taxon>
        <taxon>Streptophyta</taxon>
        <taxon>Embryophyta</taxon>
        <taxon>Tracheophyta</taxon>
        <taxon>Spermatophyta</taxon>
        <taxon>Magnoliopsida</taxon>
        <taxon>Liliopsida</taxon>
        <taxon>Araceae</taxon>
        <taxon>Aroideae</taxon>
        <taxon>Colocasieae</taxon>
        <taxon>Colocasia</taxon>
    </lineage>
</organism>
<gene>
    <name evidence="2" type="ORF">Taro_010463</name>
</gene>